<sequence>MKKTSFTAFLSAIAVIGLLMGCSGSKTPPVSERIAKVWTASKIEWNNVTVYTKGATSNVRPGYANYQLNLSAAPTVTFTDFEGTAFTGQYSVPSDTQLSFSNISPPISGNTTGKLDFTINSISDNELVITQTTTTQKTGGQIVKYTLTNP</sequence>
<keyword evidence="3" id="KW-1185">Reference proteome</keyword>
<feature type="signal peptide" evidence="1">
    <location>
        <begin position="1"/>
        <end position="25"/>
    </location>
</feature>
<evidence type="ECO:0000256" key="1">
    <source>
        <dbReference type="SAM" id="SignalP"/>
    </source>
</evidence>
<comment type="caution">
    <text evidence="2">The sequence shown here is derived from an EMBL/GenBank/DDBJ whole genome shotgun (WGS) entry which is preliminary data.</text>
</comment>
<dbReference type="RefSeq" id="WP_248476686.1">
    <property type="nucleotide sequence ID" value="NZ_JALPRF010000002.1"/>
</dbReference>
<reference evidence="2 3" key="1">
    <citation type="submission" date="2022-04" db="EMBL/GenBank/DDBJ databases">
        <title>Spirosoma sp. strain RP8 genome sequencing and assembly.</title>
        <authorList>
            <person name="Jung Y."/>
        </authorList>
    </citation>
    <scope>NUCLEOTIDE SEQUENCE [LARGE SCALE GENOMIC DNA]</scope>
    <source>
        <strain evidence="2 3">RP8</strain>
    </source>
</reference>
<feature type="chain" id="PRO_5046466896" description="Lipocalin-like domain-containing protein" evidence="1">
    <location>
        <begin position="26"/>
        <end position="150"/>
    </location>
</feature>
<gene>
    <name evidence="2" type="ORF">M0L20_09340</name>
</gene>
<name>A0ABT0HIT4_9BACT</name>
<evidence type="ECO:0000313" key="2">
    <source>
        <dbReference type="EMBL" id="MCK8492051.1"/>
    </source>
</evidence>
<proteinExistence type="predicted"/>
<evidence type="ECO:0008006" key="4">
    <source>
        <dbReference type="Google" id="ProtNLM"/>
    </source>
</evidence>
<dbReference type="Proteomes" id="UP001202180">
    <property type="component" value="Unassembled WGS sequence"/>
</dbReference>
<dbReference type="EMBL" id="JALPRF010000002">
    <property type="protein sequence ID" value="MCK8492051.1"/>
    <property type="molecule type" value="Genomic_DNA"/>
</dbReference>
<protein>
    <recommendedName>
        <fullName evidence="4">Lipocalin-like domain-containing protein</fullName>
    </recommendedName>
</protein>
<evidence type="ECO:0000313" key="3">
    <source>
        <dbReference type="Proteomes" id="UP001202180"/>
    </source>
</evidence>
<organism evidence="2 3">
    <name type="scientific">Spirosoma liriopis</name>
    <dbReference type="NCBI Taxonomy" id="2937440"/>
    <lineage>
        <taxon>Bacteria</taxon>
        <taxon>Pseudomonadati</taxon>
        <taxon>Bacteroidota</taxon>
        <taxon>Cytophagia</taxon>
        <taxon>Cytophagales</taxon>
        <taxon>Cytophagaceae</taxon>
        <taxon>Spirosoma</taxon>
    </lineage>
</organism>
<keyword evidence="1" id="KW-0732">Signal</keyword>
<dbReference type="PROSITE" id="PS51257">
    <property type="entry name" value="PROKAR_LIPOPROTEIN"/>
    <property type="match status" value="1"/>
</dbReference>
<accession>A0ABT0HIT4</accession>